<name>A0A484XEX0_9ENTR</name>
<dbReference type="EMBL" id="CAADIW010000009">
    <property type="protein sequence ID" value="VFS21837.1"/>
    <property type="molecule type" value="Genomic_DNA"/>
</dbReference>
<gene>
    <name evidence="2" type="ORF">NCTC12126_01917</name>
</gene>
<feature type="compositionally biased region" description="Basic and acidic residues" evidence="1">
    <location>
        <begin position="401"/>
        <end position="410"/>
    </location>
</feature>
<feature type="compositionally biased region" description="Polar residues" evidence="1">
    <location>
        <begin position="348"/>
        <end position="363"/>
    </location>
</feature>
<dbReference type="CDD" id="cd20749">
    <property type="entry name" value="nigritoxin_M"/>
    <property type="match status" value="1"/>
</dbReference>
<evidence type="ECO:0000313" key="3">
    <source>
        <dbReference type="Proteomes" id="UP000351155"/>
    </source>
</evidence>
<dbReference type="Proteomes" id="UP000351155">
    <property type="component" value="Unassembled WGS sequence"/>
</dbReference>
<protein>
    <submittedName>
        <fullName evidence="2">Uncharacterized protein</fullName>
    </submittedName>
</protein>
<dbReference type="CDD" id="cd20495">
    <property type="entry name" value="C58_PaToxP-like"/>
    <property type="match status" value="1"/>
</dbReference>
<sequence length="1438" mass="159076">MIICCINSCLIWPETLLPLHRPLNEATLAAGNSARNFSGASVEAGKAQLLATKVKESLSAESARLTERPLDEHSRGARLARHWANLASAQNEGSNPPPDARQVLASLKAQGLLAGTLSAGDPAGYIFAIRLAGELENARHDELRLPVSPEQYAALEKGLVEYVVKWGQKRISRGVTRIVIELSFEQALNAVSFNASGLFRLPYKVLKASIKIPYNVNKVNNYTMPGHDKPYKAIYGLLGKKLKQLGFNLLTAPVPGTVKLAAGAGLTAGAALHNMYVGRSENIFSAVYQHVAEGKKSEKIKMGSVEGMVFDAVLDTATTAAFKGAQRGWQSGRSENNAISGNAFVSKQAAVSNEETPRQTQKMATGYDNPAQENAAADEREDVPVSHDSPLQSQTDAEPLSDEHDPDPARPRVRRKRALANTAPTPQWHNNIPSDATLQSGHFDFDRDIRYQALSVAQKKQTYLHGIQFVLLQIENDERFTKEIRENAWLARIGARLLVPVDIGGCRLNNTIFLPDSPGARKGVLICLDAEVPYYYVDEGKDLSEDLVRDFPYYSHMRWRRQEIDSFGDIIDITYPSGIETFNNIKAGRSSFEKNFNSFNPDPMDIARLSATLADTMEVDYVIKGKSIFNKLLISRAIAGAHIPDPRVSASEAKYRLEFTWDNLSPAEYLRAFSRPFSTLSGEMQLVSSSINGETIQETELHVHQAEYTGSWVDATVGAITSSTPAGWVLNTTQSAADIAADLTEGKDPDPLAVAGLVTGCIPGGRIAAKVGKFTRIGGKAVKYGFKIGNKAVDLAIVGRSIKTAADTGEPLAIYQAFLASGMSVKDSYDITRNMSSALKLGRTIEESASLEELEALQNEAPEYSIAEPVQRTFKVGSREMLGRAVNGEIEIFSENTRTWEKGSKLHLLAFRLQNAGGGRRLSALFRNEIVIGKHTFKRVKHSEDKLNEMMRIAQTYAPVSDSTARVAKIQQDYRAGKEMSHAPQYDRYNSLSLDKKLDVFNNPDTDAFTRGVLAGRINEAIESINLYEAAKAADDWKASANKATDVVLVPQGIFLKGQAGECLPESILMGRALQRGQDARLAKKLMSIYLSPNVADDPLYKSLVRLHADGNASKFSAAAISGVNVSVLDDAESRLFPGENSSVRVDIPGHTMLISRVKQEGKVKYVFYDPNYGLAYFSRYKDMCAFFKKKIRSYNMPESSFSFCHLDYSRLPDVKINGRNLDEIIDNEIPPLYNQERANLQGNSEASATFEPTIFRQALTEFLNQQTAQGPGDPAYMPYLSAFNSLPESKEITLQQVNGLKYALYASGNDLGARAKYQYALLAYLSGPEGIKLPVDTNEIRARIVQERDHAEYVYGWKVKERDRFMAELNKKKAEPPKIRIPPTAAMRSKMINYNREVDNLKNVVAERNKLMSEWANKKRQAILRLDMWNASWDEFF</sequence>
<reference evidence="2 3" key="1">
    <citation type="submission" date="2019-03" db="EMBL/GenBank/DDBJ databases">
        <authorList>
            <consortium name="Pathogen Informatics"/>
        </authorList>
    </citation>
    <scope>NUCLEOTIDE SEQUENCE [LARGE SCALE GENOMIC DNA]</scope>
    <source>
        <strain evidence="2 3">NCTC12126</strain>
    </source>
</reference>
<feature type="region of interest" description="Disordered" evidence="1">
    <location>
        <begin position="348"/>
        <end position="412"/>
    </location>
</feature>
<proteinExistence type="predicted"/>
<accession>A0A484XEX0</accession>
<evidence type="ECO:0000313" key="2">
    <source>
        <dbReference type="EMBL" id="VFS21837.1"/>
    </source>
</evidence>
<evidence type="ECO:0000256" key="1">
    <source>
        <dbReference type="SAM" id="MobiDB-lite"/>
    </source>
</evidence>
<organism evidence="2 3">
    <name type="scientific">Enterobacter cancerogenus</name>
    <dbReference type="NCBI Taxonomy" id="69218"/>
    <lineage>
        <taxon>Bacteria</taxon>
        <taxon>Pseudomonadati</taxon>
        <taxon>Pseudomonadota</taxon>
        <taxon>Gammaproteobacteria</taxon>
        <taxon>Enterobacterales</taxon>
        <taxon>Enterobacteriaceae</taxon>
        <taxon>Enterobacter</taxon>
        <taxon>Enterobacter cloacae complex</taxon>
    </lineage>
</organism>